<keyword evidence="2" id="KW-0285">Flavoprotein</keyword>
<evidence type="ECO:0000313" key="7">
    <source>
        <dbReference type="Proteomes" id="UP001143347"/>
    </source>
</evidence>
<organism evidence="6 7">
    <name type="scientific">Gordonia aquimaris</name>
    <dbReference type="NCBI Taxonomy" id="2984863"/>
    <lineage>
        <taxon>Bacteria</taxon>
        <taxon>Bacillati</taxon>
        <taxon>Actinomycetota</taxon>
        <taxon>Actinomycetes</taxon>
        <taxon>Mycobacteriales</taxon>
        <taxon>Gordoniaceae</taxon>
        <taxon>Gordonia</taxon>
    </lineage>
</organism>
<sequence>MSVTSDVAVIGAGIIGLSTAYQLSRQGYSVTVYEAGRPGYGQSAGQSRIFRHAHDDPRLIRLAVRARDQWHGWSDDLGVTTVSDDGALALGETAGRRLPLLREAGVAAEAIDADAVAELLPMLGAYEGTAVFDPGGGSIDTRAVISALASRVADSIVGEQVIATHRDGDGIVVRTPTTRGGHGSVVICAGRGTAALARGAGIAVPVRLGAHVRVSFSVPGETSRLPTLQDGSGHFGATGVYAAAYPDRSGYGLGLSDHVDANDDGAIVDGARLGELADAAVEYVGSALPGLDPTPREIVHCWVTTLPWGDDGMAIWRDGPVVVMAGHNLFKHAPVIGEALTQTVINAAVPHDFRPDQLLGAAG</sequence>
<dbReference type="PANTHER" id="PTHR10961:SF46">
    <property type="entry name" value="PEROXISOMAL SARCOSINE OXIDASE"/>
    <property type="match status" value="1"/>
</dbReference>
<dbReference type="GO" id="GO:0008115">
    <property type="term" value="F:sarcosine oxidase activity"/>
    <property type="evidence" value="ECO:0007669"/>
    <property type="project" value="TreeGrafter"/>
</dbReference>
<gene>
    <name evidence="6" type="ORF">OSB52_05610</name>
</gene>
<keyword evidence="4" id="KW-0560">Oxidoreductase</keyword>
<keyword evidence="3" id="KW-0274">FAD</keyword>
<evidence type="ECO:0000259" key="5">
    <source>
        <dbReference type="Pfam" id="PF01266"/>
    </source>
</evidence>
<dbReference type="AlphaFoldDB" id="A0A9X3I3F8"/>
<evidence type="ECO:0000256" key="1">
    <source>
        <dbReference type="ARBA" id="ARBA00001974"/>
    </source>
</evidence>
<dbReference type="SUPFAM" id="SSF51905">
    <property type="entry name" value="FAD/NAD(P)-binding domain"/>
    <property type="match status" value="1"/>
</dbReference>
<reference evidence="6" key="1">
    <citation type="submission" date="2022-10" db="EMBL/GenBank/DDBJ databases">
        <title>WGS of marine actinomycetes from Thailand.</title>
        <authorList>
            <person name="Thawai C."/>
        </authorList>
    </citation>
    <scope>NUCLEOTIDE SEQUENCE</scope>
    <source>
        <strain evidence="6">SW21</strain>
    </source>
</reference>
<keyword evidence="7" id="KW-1185">Reference proteome</keyword>
<evidence type="ECO:0000313" key="6">
    <source>
        <dbReference type="EMBL" id="MCX2963568.1"/>
    </source>
</evidence>
<dbReference type="Proteomes" id="UP001143347">
    <property type="component" value="Unassembled WGS sequence"/>
</dbReference>
<comment type="caution">
    <text evidence="6">The sequence shown here is derived from an EMBL/GenBank/DDBJ whole genome shotgun (WGS) entry which is preliminary data.</text>
</comment>
<dbReference type="PANTHER" id="PTHR10961">
    <property type="entry name" value="PEROXISOMAL SARCOSINE OXIDASE"/>
    <property type="match status" value="1"/>
</dbReference>
<dbReference type="InterPro" id="IPR045170">
    <property type="entry name" value="MTOX"/>
</dbReference>
<dbReference type="Gene3D" id="3.30.9.10">
    <property type="entry name" value="D-Amino Acid Oxidase, subunit A, domain 2"/>
    <property type="match status" value="1"/>
</dbReference>
<dbReference type="InterPro" id="IPR006076">
    <property type="entry name" value="FAD-dep_OxRdtase"/>
</dbReference>
<dbReference type="Pfam" id="PF01266">
    <property type="entry name" value="DAO"/>
    <property type="match status" value="1"/>
</dbReference>
<dbReference type="EMBL" id="JAPKFM010000004">
    <property type="protein sequence ID" value="MCX2963568.1"/>
    <property type="molecule type" value="Genomic_DNA"/>
</dbReference>
<dbReference type="Gene3D" id="3.50.50.60">
    <property type="entry name" value="FAD/NAD(P)-binding domain"/>
    <property type="match status" value="1"/>
</dbReference>
<evidence type="ECO:0000256" key="2">
    <source>
        <dbReference type="ARBA" id="ARBA00022630"/>
    </source>
</evidence>
<evidence type="ECO:0000256" key="3">
    <source>
        <dbReference type="ARBA" id="ARBA00022827"/>
    </source>
</evidence>
<evidence type="ECO:0000256" key="4">
    <source>
        <dbReference type="ARBA" id="ARBA00023002"/>
    </source>
</evidence>
<name>A0A9X3I3F8_9ACTN</name>
<proteinExistence type="predicted"/>
<accession>A0A9X3I3F8</accession>
<protein>
    <submittedName>
        <fullName evidence="6">FAD-dependent oxidoreductase</fullName>
    </submittedName>
</protein>
<dbReference type="InterPro" id="IPR036188">
    <property type="entry name" value="FAD/NAD-bd_sf"/>
</dbReference>
<dbReference type="GO" id="GO:0050660">
    <property type="term" value="F:flavin adenine dinucleotide binding"/>
    <property type="evidence" value="ECO:0007669"/>
    <property type="project" value="InterPro"/>
</dbReference>
<dbReference type="RefSeq" id="WP_266060633.1">
    <property type="nucleotide sequence ID" value="NZ_JAPKFM010000004.1"/>
</dbReference>
<comment type="cofactor">
    <cofactor evidence="1">
        <name>FAD</name>
        <dbReference type="ChEBI" id="CHEBI:57692"/>
    </cofactor>
</comment>
<feature type="domain" description="FAD dependent oxidoreductase" evidence="5">
    <location>
        <begin position="6"/>
        <end position="342"/>
    </location>
</feature>